<dbReference type="EMBL" id="PDCK01000041">
    <property type="protein sequence ID" value="PRQ42746.1"/>
    <property type="molecule type" value="Genomic_DNA"/>
</dbReference>
<reference evidence="1 2" key="1">
    <citation type="journal article" date="2018" name="Nat. Genet.">
        <title>The Rosa genome provides new insights in the design of modern roses.</title>
        <authorList>
            <person name="Bendahmane M."/>
        </authorList>
    </citation>
    <scope>NUCLEOTIDE SEQUENCE [LARGE SCALE GENOMIC DNA]</scope>
    <source>
        <strain evidence="2">cv. Old Blush</strain>
    </source>
</reference>
<protein>
    <submittedName>
        <fullName evidence="1">Uncharacterized protein</fullName>
    </submittedName>
</protein>
<proteinExistence type="predicted"/>
<evidence type="ECO:0000313" key="2">
    <source>
        <dbReference type="Proteomes" id="UP000238479"/>
    </source>
</evidence>
<evidence type="ECO:0000313" key="1">
    <source>
        <dbReference type="EMBL" id="PRQ42746.1"/>
    </source>
</evidence>
<comment type="caution">
    <text evidence="1">The sequence shown here is derived from an EMBL/GenBank/DDBJ whole genome shotgun (WGS) entry which is preliminary data.</text>
</comment>
<keyword evidence="2" id="KW-1185">Reference proteome</keyword>
<dbReference type="AlphaFoldDB" id="A0A2P6R8I5"/>
<dbReference type="Proteomes" id="UP000238479">
    <property type="component" value="Chromosome 3"/>
</dbReference>
<sequence length="56" mass="6528">MINDDDARLNEKEESEKIGPYKSFKLLNSSSFIIHLSLFNIDGRLVALRKPCWKFV</sequence>
<name>A0A2P6R8I5_ROSCH</name>
<gene>
    <name evidence="1" type="ORF">RchiOBHm_Chr3g0460981</name>
</gene>
<accession>A0A2P6R8I5</accession>
<dbReference type="Gramene" id="PRQ42746">
    <property type="protein sequence ID" value="PRQ42746"/>
    <property type="gene ID" value="RchiOBHm_Chr3g0460981"/>
</dbReference>
<organism evidence="1 2">
    <name type="scientific">Rosa chinensis</name>
    <name type="common">China rose</name>
    <dbReference type="NCBI Taxonomy" id="74649"/>
    <lineage>
        <taxon>Eukaryota</taxon>
        <taxon>Viridiplantae</taxon>
        <taxon>Streptophyta</taxon>
        <taxon>Embryophyta</taxon>
        <taxon>Tracheophyta</taxon>
        <taxon>Spermatophyta</taxon>
        <taxon>Magnoliopsida</taxon>
        <taxon>eudicotyledons</taxon>
        <taxon>Gunneridae</taxon>
        <taxon>Pentapetalae</taxon>
        <taxon>rosids</taxon>
        <taxon>fabids</taxon>
        <taxon>Rosales</taxon>
        <taxon>Rosaceae</taxon>
        <taxon>Rosoideae</taxon>
        <taxon>Rosoideae incertae sedis</taxon>
        <taxon>Rosa</taxon>
    </lineage>
</organism>